<feature type="non-terminal residue" evidence="2">
    <location>
        <position position="485"/>
    </location>
</feature>
<gene>
    <name evidence="2" type="ORF">PGLA1383_LOCUS16786</name>
</gene>
<dbReference type="OrthoDB" id="437627at2759"/>
<evidence type="ECO:0000256" key="1">
    <source>
        <dbReference type="SAM" id="MobiDB-lite"/>
    </source>
</evidence>
<feature type="non-terminal residue" evidence="2">
    <location>
        <position position="1"/>
    </location>
</feature>
<proteinExistence type="predicted"/>
<organism evidence="2 3">
    <name type="scientific">Polarella glacialis</name>
    <name type="common">Dinoflagellate</name>
    <dbReference type="NCBI Taxonomy" id="89957"/>
    <lineage>
        <taxon>Eukaryota</taxon>
        <taxon>Sar</taxon>
        <taxon>Alveolata</taxon>
        <taxon>Dinophyceae</taxon>
        <taxon>Suessiales</taxon>
        <taxon>Suessiaceae</taxon>
        <taxon>Polarella</taxon>
    </lineage>
</organism>
<evidence type="ECO:0000313" key="3">
    <source>
        <dbReference type="Proteomes" id="UP000654075"/>
    </source>
</evidence>
<feature type="region of interest" description="Disordered" evidence="1">
    <location>
        <begin position="432"/>
        <end position="485"/>
    </location>
</feature>
<dbReference type="Proteomes" id="UP000654075">
    <property type="component" value="Unassembled WGS sequence"/>
</dbReference>
<protein>
    <submittedName>
        <fullName evidence="2">Uncharacterized protein</fullName>
    </submittedName>
</protein>
<evidence type="ECO:0000313" key="2">
    <source>
        <dbReference type="EMBL" id="CAE8598381.1"/>
    </source>
</evidence>
<dbReference type="AlphaFoldDB" id="A0A813EDM1"/>
<comment type="caution">
    <text evidence="2">The sequence shown here is derived from an EMBL/GenBank/DDBJ whole genome shotgun (WGS) entry which is preliminary data.</text>
</comment>
<sequence length="485" mass="54432">RADPRLGPMARCLSRGRRPGAVQPPAKAFADAVAGREAGLRRLLRLSEAHTEARLDAEEARRELVDALLHCRALSLDVVEAFEKWQEIGIRGGPVFSDPQYIVRMKDDTHWLPESSLGEFLNFSVKSDPFFVVPSSKEPPAAPSNQMTPTLQARRQEADRRKAVLPLQTSLLRRIRKAELVIMKECIQARLQQDDARNRAAQQAVQSRPPSADSTQRAPAVVQELNVAQELKAEVADATIRSVGEAMTLASTVQPPPRPKPARPVDPPVGAFSLCPVAVAKTAMQALFEQYIQRVPLRISSGTEKWKVLENSLEDEGPGGLEWFWIQRSDCGDAPGPSSAFGLAVFRLKRMSTAFGQLLHFSTVEQEGLEDVLNAVKSLMFAYLPIKTIRLTLWYSEQEDGSLALNKEVEASFKKHYFRWFQLTNSCGIRGQVMQRPRGEPPDDPELPTEVLQHQQRQHQQRQQHPQQQERHHQRVPSLELCLGQ</sequence>
<name>A0A813EDM1_POLGL</name>
<dbReference type="EMBL" id="CAJNNV010010231">
    <property type="protein sequence ID" value="CAE8598381.1"/>
    <property type="molecule type" value="Genomic_DNA"/>
</dbReference>
<reference evidence="2" key="1">
    <citation type="submission" date="2021-02" db="EMBL/GenBank/DDBJ databases">
        <authorList>
            <person name="Dougan E. K."/>
            <person name="Rhodes N."/>
            <person name="Thang M."/>
            <person name="Chan C."/>
        </authorList>
    </citation>
    <scope>NUCLEOTIDE SEQUENCE</scope>
</reference>
<feature type="region of interest" description="Disordered" evidence="1">
    <location>
        <begin position="198"/>
        <end position="217"/>
    </location>
</feature>
<accession>A0A813EDM1</accession>
<keyword evidence="3" id="KW-1185">Reference proteome</keyword>
<feature type="compositionally biased region" description="Polar residues" evidence="1">
    <location>
        <begin position="205"/>
        <end position="217"/>
    </location>
</feature>